<feature type="active site" description="Proton acceptor" evidence="10 12">
    <location>
        <position position="33"/>
    </location>
</feature>
<dbReference type="Gene3D" id="3.20.20.70">
    <property type="entry name" value="Aldolase class I"/>
    <property type="match status" value="1"/>
</dbReference>
<keyword evidence="8 10" id="KW-0479">Metal-binding</keyword>
<dbReference type="NCBIfam" id="TIGR01163">
    <property type="entry name" value="rpe"/>
    <property type="match status" value="1"/>
</dbReference>
<sequence length="213" mass="22943">MKVSVSILDCDFLRLQQELKAITEAGADAIHLDVMDGHFVPNLSFGTPIGIAVRRAVSLPIHTHLMVNEPQKFIGSFLPFSDLIIFHIEATDKPEQCIRMIHEAGKPAGISLKPDTPVSALAPYLTEIQDVLVMSVFPGHGGQQFIPESLGRIRELSMLIDHAKTTISVDGGVKPDNCAEIARAGADVLIAGSVVFGSENYKSVIQALKCSTS</sequence>
<name>A0A235BPC2_UNCW3</name>
<evidence type="ECO:0000256" key="6">
    <source>
        <dbReference type="ARBA" id="ARBA00009541"/>
    </source>
</evidence>
<dbReference type="GO" id="GO:0019323">
    <property type="term" value="P:pentose catabolic process"/>
    <property type="evidence" value="ECO:0007669"/>
    <property type="project" value="UniProtKB-UniRule"/>
</dbReference>
<feature type="binding site" evidence="10 14">
    <location>
        <position position="6"/>
    </location>
    <ligand>
        <name>substrate</name>
    </ligand>
</feature>
<evidence type="ECO:0000256" key="4">
    <source>
        <dbReference type="ARBA" id="ARBA00001947"/>
    </source>
</evidence>
<dbReference type="InterPro" id="IPR011060">
    <property type="entry name" value="RibuloseP-bd_barrel"/>
</dbReference>
<dbReference type="NCBIfam" id="NF004076">
    <property type="entry name" value="PRK05581.1-4"/>
    <property type="match status" value="1"/>
</dbReference>
<evidence type="ECO:0000256" key="11">
    <source>
        <dbReference type="PIRNR" id="PIRNR001461"/>
    </source>
</evidence>
<dbReference type="PROSITE" id="PS01086">
    <property type="entry name" value="RIBUL_P_3_EPIMER_2"/>
    <property type="match status" value="1"/>
</dbReference>
<keyword evidence="13" id="KW-0464">Manganese</keyword>
<feature type="active site" description="Proton donor" evidence="10 12">
    <location>
        <position position="170"/>
    </location>
</feature>
<evidence type="ECO:0000256" key="5">
    <source>
        <dbReference type="ARBA" id="ARBA00001954"/>
    </source>
</evidence>
<gene>
    <name evidence="10 15" type="primary">rpe</name>
    <name evidence="15" type="ORF">CH330_09385</name>
</gene>
<comment type="cofactor">
    <cofactor evidence="5">
        <name>Fe(2+)</name>
        <dbReference type="ChEBI" id="CHEBI:29033"/>
    </cofactor>
</comment>
<evidence type="ECO:0000256" key="12">
    <source>
        <dbReference type="PIRSR" id="PIRSR001461-1"/>
    </source>
</evidence>
<comment type="pathway">
    <text evidence="10">Carbohydrate degradation.</text>
</comment>
<dbReference type="EMBL" id="NOZP01000182">
    <property type="protein sequence ID" value="OYD14074.1"/>
    <property type="molecule type" value="Genomic_DNA"/>
</dbReference>
<dbReference type="PANTHER" id="PTHR11749">
    <property type="entry name" value="RIBULOSE-5-PHOSPHATE-3-EPIMERASE"/>
    <property type="match status" value="1"/>
</dbReference>
<comment type="catalytic activity">
    <reaction evidence="1 10 11">
        <text>D-ribulose 5-phosphate = D-xylulose 5-phosphate</text>
        <dbReference type="Rhea" id="RHEA:13677"/>
        <dbReference type="ChEBI" id="CHEBI:57737"/>
        <dbReference type="ChEBI" id="CHEBI:58121"/>
        <dbReference type="EC" id="5.1.3.1"/>
    </reaction>
</comment>
<feature type="binding site" evidence="10 13">
    <location>
        <position position="33"/>
    </location>
    <ligand>
        <name>a divalent metal cation</name>
        <dbReference type="ChEBI" id="CHEBI:60240"/>
    </ligand>
</feature>
<accession>A0A235BPC2</accession>
<keyword evidence="9 10" id="KW-0413">Isomerase</keyword>
<evidence type="ECO:0000256" key="3">
    <source>
        <dbReference type="ARBA" id="ARBA00001941"/>
    </source>
</evidence>
<proteinExistence type="inferred from homology"/>
<dbReference type="PIRSF" id="PIRSF001461">
    <property type="entry name" value="RPE"/>
    <property type="match status" value="1"/>
</dbReference>
<evidence type="ECO:0000256" key="9">
    <source>
        <dbReference type="ARBA" id="ARBA00023235"/>
    </source>
</evidence>
<dbReference type="InterPro" id="IPR000056">
    <property type="entry name" value="Ribul_P_3_epim-like"/>
</dbReference>
<comment type="caution">
    <text evidence="15">The sequence shown here is derived from an EMBL/GenBank/DDBJ whole genome shotgun (WGS) entry which is preliminary data.</text>
</comment>
<organism evidence="15 16">
    <name type="scientific">candidate division WOR-3 bacterium JGI_Cruoil_03_51_56</name>
    <dbReference type="NCBI Taxonomy" id="1973747"/>
    <lineage>
        <taxon>Bacteria</taxon>
        <taxon>Bacteria division WOR-3</taxon>
    </lineage>
</organism>
<comment type="caution">
    <text evidence="10">Lacks conserved residue(s) required for the propagation of feature annotation.</text>
</comment>
<dbReference type="GO" id="GO:0004750">
    <property type="term" value="F:D-ribulose-phosphate 3-epimerase activity"/>
    <property type="evidence" value="ECO:0007669"/>
    <property type="project" value="UniProtKB-UniRule"/>
</dbReference>
<reference evidence="15 16" key="1">
    <citation type="submission" date="2017-07" db="EMBL/GenBank/DDBJ databases">
        <title>Recovery of genomes from metagenomes via a dereplication, aggregation, and scoring strategy.</title>
        <authorList>
            <person name="Sieber C.M."/>
            <person name="Probst A.J."/>
            <person name="Sharrar A."/>
            <person name="Thomas B.C."/>
            <person name="Hess M."/>
            <person name="Tringe S.G."/>
            <person name="Banfield J.F."/>
        </authorList>
    </citation>
    <scope>NUCLEOTIDE SEQUENCE [LARGE SCALE GENOMIC DNA]</scope>
    <source>
        <strain evidence="15">JGI_Cruoil_03_51_56</strain>
    </source>
</reference>
<dbReference type="InterPro" id="IPR026019">
    <property type="entry name" value="Ribul_P_3_epim"/>
</dbReference>
<keyword evidence="13" id="KW-0862">Zinc</keyword>
<comment type="function">
    <text evidence="10">Catalyzes the reversible epimerization of D-ribulose 5-phosphate to D-xylulose 5-phosphate.</text>
</comment>
<dbReference type="FunFam" id="3.20.20.70:FF:000004">
    <property type="entry name" value="Ribulose-phosphate 3-epimerase"/>
    <property type="match status" value="1"/>
</dbReference>
<evidence type="ECO:0000256" key="14">
    <source>
        <dbReference type="PIRSR" id="PIRSR001461-3"/>
    </source>
</evidence>
<dbReference type="CDD" id="cd00429">
    <property type="entry name" value="RPE"/>
    <property type="match status" value="1"/>
</dbReference>
<dbReference type="GO" id="GO:0046872">
    <property type="term" value="F:metal ion binding"/>
    <property type="evidence" value="ECO:0007669"/>
    <property type="project" value="UniProtKB-UniRule"/>
</dbReference>
<feature type="binding site" evidence="14">
    <location>
        <begin position="139"/>
        <end position="142"/>
    </location>
    <ligand>
        <name>substrate</name>
    </ligand>
</feature>
<evidence type="ECO:0000313" key="15">
    <source>
        <dbReference type="EMBL" id="OYD14074.1"/>
    </source>
</evidence>
<dbReference type="AlphaFoldDB" id="A0A235BPC2"/>
<comment type="cofactor">
    <cofactor evidence="2">
        <name>Mn(2+)</name>
        <dbReference type="ChEBI" id="CHEBI:29035"/>
    </cofactor>
</comment>
<feature type="binding site" evidence="10 13">
    <location>
        <position position="170"/>
    </location>
    <ligand>
        <name>a divalent metal cation</name>
        <dbReference type="ChEBI" id="CHEBI:60240"/>
    </ligand>
</feature>
<feature type="binding site" evidence="10 14">
    <location>
        <begin position="192"/>
        <end position="193"/>
    </location>
    <ligand>
        <name>substrate</name>
    </ligand>
</feature>
<dbReference type="PROSITE" id="PS01085">
    <property type="entry name" value="RIBUL_P_3_EPIMER_1"/>
    <property type="match status" value="1"/>
</dbReference>
<evidence type="ECO:0000256" key="1">
    <source>
        <dbReference type="ARBA" id="ARBA00001782"/>
    </source>
</evidence>
<dbReference type="GO" id="GO:0006098">
    <property type="term" value="P:pentose-phosphate shunt"/>
    <property type="evidence" value="ECO:0007669"/>
    <property type="project" value="UniProtKB-UniRule"/>
</dbReference>
<dbReference type="SUPFAM" id="SSF51366">
    <property type="entry name" value="Ribulose-phoshate binding barrel"/>
    <property type="match status" value="1"/>
</dbReference>
<feature type="binding site" evidence="10 14">
    <location>
        <position position="64"/>
    </location>
    <ligand>
        <name>substrate</name>
    </ligand>
</feature>
<keyword evidence="10 11" id="KW-0119">Carbohydrate metabolism</keyword>
<feature type="binding site" evidence="10 13">
    <location>
        <position position="31"/>
    </location>
    <ligand>
        <name>a divalent metal cation</name>
        <dbReference type="ChEBI" id="CHEBI:60240"/>
    </ligand>
</feature>
<feature type="binding site" evidence="14">
    <location>
        <position position="172"/>
    </location>
    <ligand>
        <name>substrate</name>
    </ligand>
</feature>
<dbReference type="HAMAP" id="MF_02227">
    <property type="entry name" value="RPE"/>
    <property type="match status" value="1"/>
</dbReference>
<evidence type="ECO:0000256" key="7">
    <source>
        <dbReference type="ARBA" id="ARBA00013188"/>
    </source>
</evidence>
<evidence type="ECO:0000256" key="2">
    <source>
        <dbReference type="ARBA" id="ARBA00001936"/>
    </source>
</evidence>
<dbReference type="EC" id="5.1.3.1" evidence="7 10"/>
<dbReference type="GO" id="GO:0005737">
    <property type="term" value="C:cytoplasm"/>
    <property type="evidence" value="ECO:0007669"/>
    <property type="project" value="UniProtKB-ARBA"/>
</dbReference>
<evidence type="ECO:0000256" key="10">
    <source>
        <dbReference type="HAMAP-Rule" id="MF_02227"/>
    </source>
</evidence>
<feature type="binding site" evidence="10">
    <location>
        <begin position="170"/>
        <end position="172"/>
    </location>
    <ligand>
        <name>substrate</name>
    </ligand>
</feature>
<feature type="binding site" evidence="10 13">
    <location>
        <position position="64"/>
    </location>
    <ligand>
        <name>a divalent metal cation</name>
        <dbReference type="ChEBI" id="CHEBI:60240"/>
    </ligand>
</feature>
<comment type="similarity">
    <text evidence="6 10 11">Belongs to the ribulose-phosphate 3-epimerase family.</text>
</comment>
<comment type="cofactor">
    <cofactor evidence="3">
        <name>Co(2+)</name>
        <dbReference type="ChEBI" id="CHEBI:48828"/>
    </cofactor>
</comment>
<evidence type="ECO:0000313" key="16">
    <source>
        <dbReference type="Proteomes" id="UP000215559"/>
    </source>
</evidence>
<protein>
    <recommendedName>
        <fullName evidence="7 10">Ribulose-phosphate 3-epimerase</fullName>
        <ecNumber evidence="7 10">5.1.3.1</ecNumber>
    </recommendedName>
</protein>
<comment type="cofactor">
    <cofactor evidence="4">
        <name>Zn(2+)</name>
        <dbReference type="ChEBI" id="CHEBI:29105"/>
    </cofactor>
</comment>
<comment type="cofactor">
    <cofactor evidence="10 13">
        <name>a divalent metal cation</name>
        <dbReference type="ChEBI" id="CHEBI:60240"/>
    </cofactor>
    <text evidence="10 13">Binds 1 divalent metal cation per subunit.</text>
</comment>
<dbReference type="Proteomes" id="UP000215559">
    <property type="component" value="Unassembled WGS sequence"/>
</dbReference>
<evidence type="ECO:0000256" key="8">
    <source>
        <dbReference type="ARBA" id="ARBA00022723"/>
    </source>
</evidence>
<dbReference type="Pfam" id="PF00834">
    <property type="entry name" value="Ribul_P_3_epim"/>
    <property type="match status" value="1"/>
</dbReference>
<evidence type="ECO:0000256" key="13">
    <source>
        <dbReference type="PIRSR" id="PIRSR001461-2"/>
    </source>
</evidence>
<keyword evidence="13" id="KW-0170">Cobalt</keyword>
<dbReference type="InterPro" id="IPR013785">
    <property type="entry name" value="Aldolase_TIM"/>
</dbReference>